<evidence type="ECO:0000313" key="3">
    <source>
        <dbReference type="EMBL" id="APZ51715.1"/>
    </source>
</evidence>
<keyword evidence="1" id="KW-0560">Oxidoreductase</keyword>
<keyword evidence="4" id="KW-1185">Reference proteome</keyword>
<evidence type="ECO:0000259" key="2">
    <source>
        <dbReference type="Pfam" id="PF03807"/>
    </source>
</evidence>
<name>A0A1P8UQP3_9RHOB</name>
<dbReference type="KEGG" id="paby:Ga0080574_TMP1381"/>
<dbReference type="InterPro" id="IPR028939">
    <property type="entry name" value="P5C_Rdtase_cat_N"/>
</dbReference>
<dbReference type="SUPFAM" id="SSF51735">
    <property type="entry name" value="NAD(P)-binding Rossmann-fold domains"/>
    <property type="match status" value="1"/>
</dbReference>
<feature type="domain" description="Pyrroline-5-carboxylate reductase catalytic N-terminal" evidence="2">
    <location>
        <begin position="3"/>
        <end position="92"/>
    </location>
</feature>
<proteinExistence type="predicted"/>
<dbReference type="EMBL" id="CP015093">
    <property type="protein sequence ID" value="APZ51715.1"/>
    <property type="molecule type" value="Genomic_DNA"/>
</dbReference>
<evidence type="ECO:0000256" key="1">
    <source>
        <dbReference type="ARBA" id="ARBA00023002"/>
    </source>
</evidence>
<organism evidence="3 4">
    <name type="scientific">Salipiger abyssi</name>
    <dbReference type="NCBI Taxonomy" id="1250539"/>
    <lineage>
        <taxon>Bacteria</taxon>
        <taxon>Pseudomonadati</taxon>
        <taxon>Pseudomonadota</taxon>
        <taxon>Alphaproteobacteria</taxon>
        <taxon>Rhodobacterales</taxon>
        <taxon>Roseobacteraceae</taxon>
        <taxon>Salipiger</taxon>
    </lineage>
</organism>
<protein>
    <recommendedName>
        <fullName evidence="2">Pyrroline-5-carboxylate reductase catalytic N-terminal domain-containing protein</fullName>
    </recommendedName>
</protein>
<dbReference type="AlphaFoldDB" id="A0A1P8UQP3"/>
<dbReference type="Gene3D" id="3.40.50.720">
    <property type="entry name" value="NAD(P)-binding Rossmann-like Domain"/>
    <property type="match status" value="1"/>
</dbReference>
<sequence>MNIAIIGTGNIGSGLGRVIGRTSHGVVVSDQQGGTEAAAKLAAEGVRVQAADTATAIAEAEIVILATPYGASTQIAGANDFSGKIVVDLSNPVTEDFSGLQLGHDSSAAEEIAKLVGAPVVKAFNTVFAEHYAGDLTLGGRKIQTFVAGDDAEAKAKVIALAEDVGFEARDAGGLSNARYLEPLGYLNIAFGYLLGQGTGIAPAWLSA</sequence>
<dbReference type="OrthoDB" id="5524287at2"/>
<dbReference type="InterPro" id="IPR051267">
    <property type="entry name" value="STEAP_metalloreductase"/>
</dbReference>
<evidence type="ECO:0000313" key="4">
    <source>
        <dbReference type="Proteomes" id="UP000187059"/>
    </source>
</evidence>
<dbReference type="InterPro" id="IPR036291">
    <property type="entry name" value="NAD(P)-bd_dom_sf"/>
</dbReference>
<reference evidence="3 4" key="1">
    <citation type="submission" date="2016-04" db="EMBL/GenBank/DDBJ databases">
        <title>Deep-sea bacteria in the southern Pacific.</title>
        <authorList>
            <person name="Tang K."/>
        </authorList>
    </citation>
    <scope>NUCLEOTIDE SEQUENCE [LARGE SCALE GENOMIC DNA]</scope>
    <source>
        <strain evidence="3 4">JLT2014</strain>
    </source>
</reference>
<dbReference type="PANTHER" id="PTHR14239">
    <property type="entry name" value="DUDULIN-RELATED"/>
    <property type="match status" value="1"/>
</dbReference>
<accession>A0A1P8UQP3</accession>
<dbReference type="Pfam" id="PF03807">
    <property type="entry name" value="F420_oxidored"/>
    <property type="match status" value="1"/>
</dbReference>
<dbReference type="Proteomes" id="UP000187059">
    <property type="component" value="Chromosome"/>
</dbReference>
<gene>
    <name evidence="3" type="ORF">Ga0080574_TMP1381</name>
</gene>
<dbReference type="RefSeq" id="WP_076696454.1">
    <property type="nucleotide sequence ID" value="NZ_CP015093.1"/>
</dbReference>
<dbReference type="GO" id="GO:0016491">
    <property type="term" value="F:oxidoreductase activity"/>
    <property type="evidence" value="ECO:0007669"/>
    <property type="project" value="UniProtKB-KW"/>
</dbReference>
<dbReference type="STRING" id="1250539.Ga0080574_TMP1381"/>